<accession>A0A0C9WPB4</accession>
<dbReference type="AlphaFoldDB" id="A0A0C9WPB4"/>
<evidence type="ECO:0000313" key="3">
    <source>
        <dbReference type="Proteomes" id="UP000054477"/>
    </source>
</evidence>
<evidence type="ECO:0000256" key="1">
    <source>
        <dbReference type="SAM" id="MobiDB-lite"/>
    </source>
</evidence>
<dbReference type="HOGENOM" id="CLU_614031_0_0_1"/>
<organism evidence="2 3">
    <name type="scientific">Laccaria amethystina LaAM-08-1</name>
    <dbReference type="NCBI Taxonomy" id="1095629"/>
    <lineage>
        <taxon>Eukaryota</taxon>
        <taxon>Fungi</taxon>
        <taxon>Dikarya</taxon>
        <taxon>Basidiomycota</taxon>
        <taxon>Agaricomycotina</taxon>
        <taxon>Agaricomycetes</taxon>
        <taxon>Agaricomycetidae</taxon>
        <taxon>Agaricales</taxon>
        <taxon>Agaricineae</taxon>
        <taxon>Hydnangiaceae</taxon>
        <taxon>Laccaria</taxon>
    </lineage>
</organism>
<dbReference type="EMBL" id="KN838890">
    <property type="protein sequence ID" value="KIJ92715.1"/>
    <property type="molecule type" value="Genomic_DNA"/>
</dbReference>
<protein>
    <submittedName>
        <fullName evidence="2">Uncharacterized protein</fullName>
    </submittedName>
</protein>
<keyword evidence="3" id="KW-1185">Reference proteome</keyword>
<evidence type="ECO:0000313" key="2">
    <source>
        <dbReference type="EMBL" id="KIJ92715.1"/>
    </source>
</evidence>
<dbReference type="OrthoDB" id="2953592at2759"/>
<gene>
    <name evidence="2" type="ORF">K443DRAFT_422723</name>
</gene>
<feature type="region of interest" description="Disordered" evidence="1">
    <location>
        <begin position="460"/>
        <end position="512"/>
    </location>
</feature>
<name>A0A0C9WPB4_9AGAR</name>
<sequence length="512" mass="58594">MSSPVKIAEGYAATEMVKLLLEIIIAEISDFKRFKESSRQVVATSIEVFEAILRHIADIDKKKGKAEGPEWMKFREYTDAIASLEDLLLHCTYCAEEQESLLPIPRTTDVPSCLKVIDIWASDREITLAIIHKFEGDNFKKLFNERSSTLEKALREALKNDDKELILSIQKFVSQPGKRLSDEAIDEYMKGGERPVSNVKQLTESVVTYLAQNYSENTSHVIKIILLVYFPFALFEMEGTDPSWLEYLASKRVWDEMYKALNDCINHLKHSNPSAEAIGERYRGLAKTLFTMAPLPPLSFETQILEMMQIAKHVRRPFSGRSSVLVFTWSDVATNRYILEERAVSMRRALRKSLSLSLEILKHAAEQLTSSQRFEDAAEVKAVGEKFERVFRDMNKIYEHYKMADKWSQEVKPQLEDASRLDTERYDRVRSRVYSAKASRAVTPATPKNSMVRTVDKAMTPELPMGMSLPSRMSVSELPSRMSASELPSRMPESPRSTDSPALRSDRRLRRP</sequence>
<reference evidence="2 3" key="1">
    <citation type="submission" date="2014-04" db="EMBL/GenBank/DDBJ databases">
        <authorList>
            <consortium name="DOE Joint Genome Institute"/>
            <person name="Kuo A."/>
            <person name="Kohler A."/>
            <person name="Nagy L.G."/>
            <person name="Floudas D."/>
            <person name="Copeland A."/>
            <person name="Barry K.W."/>
            <person name="Cichocki N."/>
            <person name="Veneault-Fourrey C."/>
            <person name="LaButti K."/>
            <person name="Lindquist E.A."/>
            <person name="Lipzen A."/>
            <person name="Lundell T."/>
            <person name="Morin E."/>
            <person name="Murat C."/>
            <person name="Sun H."/>
            <person name="Tunlid A."/>
            <person name="Henrissat B."/>
            <person name="Grigoriev I.V."/>
            <person name="Hibbett D.S."/>
            <person name="Martin F."/>
            <person name="Nordberg H.P."/>
            <person name="Cantor M.N."/>
            <person name="Hua S.X."/>
        </authorList>
    </citation>
    <scope>NUCLEOTIDE SEQUENCE [LARGE SCALE GENOMIC DNA]</scope>
    <source>
        <strain evidence="2 3">LaAM-08-1</strain>
    </source>
</reference>
<reference evidence="3" key="2">
    <citation type="submission" date="2015-01" db="EMBL/GenBank/DDBJ databases">
        <title>Evolutionary Origins and Diversification of the Mycorrhizal Mutualists.</title>
        <authorList>
            <consortium name="DOE Joint Genome Institute"/>
            <consortium name="Mycorrhizal Genomics Consortium"/>
            <person name="Kohler A."/>
            <person name="Kuo A."/>
            <person name="Nagy L.G."/>
            <person name="Floudas D."/>
            <person name="Copeland A."/>
            <person name="Barry K.W."/>
            <person name="Cichocki N."/>
            <person name="Veneault-Fourrey C."/>
            <person name="LaButti K."/>
            <person name="Lindquist E.A."/>
            <person name="Lipzen A."/>
            <person name="Lundell T."/>
            <person name="Morin E."/>
            <person name="Murat C."/>
            <person name="Riley R."/>
            <person name="Ohm R."/>
            <person name="Sun H."/>
            <person name="Tunlid A."/>
            <person name="Henrissat B."/>
            <person name="Grigoriev I.V."/>
            <person name="Hibbett D.S."/>
            <person name="Martin F."/>
        </authorList>
    </citation>
    <scope>NUCLEOTIDE SEQUENCE [LARGE SCALE GENOMIC DNA]</scope>
    <source>
        <strain evidence="3">LaAM-08-1</strain>
    </source>
</reference>
<proteinExistence type="predicted"/>
<dbReference type="Proteomes" id="UP000054477">
    <property type="component" value="Unassembled WGS sequence"/>
</dbReference>